<dbReference type="Pfam" id="PF17900">
    <property type="entry name" value="Peptidase_M1_N"/>
    <property type="match status" value="1"/>
</dbReference>
<evidence type="ECO:0000256" key="7">
    <source>
        <dbReference type="ARBA" id="ARBA00022723"/>
    </source>
</evidence>
<reference evidence="16 17" key="1">
    <citation type="submission" date="2020-08" db="EMBL/GenBank/DDBJ databases">
        <title>Genomic Encyclopedia of Type Strains, Phase IV (KMG-IV): sequencing the most valuable type-strain genomes for metagenomic binning, comparative biology and taxonomic classification.</title>
        <authorList>
            <person name="Goeker M."/>
        </authorList>
    </citation>
    <scope>NUCLEOTIDE SEQUENCE [LARGE SCALE GENOMIC DNA]</scope>
    <source>
        <strain evidence="16 17">DSM 45615</strain>
    </source>
</reference>
<dbReference type="CDD" id="cd09603">
    <property type="entry name" value="M1_APN_like"/>
    <property type="match status" value="1"/>
</dbReference>
<keyword evidence="13" id="KW-0732">Signal</keyword>
<feature type="domain" description="Peptidase M1 membrane alanine aminopeptidase" evidence="14">
    <location>
        <begin position="316"/>
        <end position="457"/>
    </location>
</feature>
<keyword evidence="6" id="KW-0645">Protease</keyword>
<evidence type="ECO:0000256" key="6">
    <source>
        <dbReference type="ARBA" id="ARBA00022670"/>
    </source>
</evidence>
<organism evidence="16 17">
    <name type="scientific">Thermocatellispora tengchongensis</name>
    <dbReference type="NCBI Taxonomy" id="1073253"/>
    <lineage>
        <taxon>Bacteria</taxon>
        <taxon>Bacillati</taxon>
        <taxon>Actinomycetota</taxon>
        <taxon>Actinomycetes</taxon>
        <taxon>Streptosporangiales</taxon>
        <taxon>Streptosporangiaceae</taxon>
        <taxon>Thermocatellispora</taxon>
    </lineage>
</organism>
<keyword evidence="10" id="KW-0482">Metalloprotease</keyword>
<dbReference type="InterPro" id="IPR050344">
    <property type="entry name" value="Peptidase_M1_aminopeptidases"/>
</dbReference>
<keyword evidence="17" id="KW-1185">Reference proteome</keyword>
<evidence type="ECO:0000256" key="10">
    <source>
        <dbReference type="ARBA" id="ARBA00023049"/>
    </source>
</evidence>
<comment type="cofactor">
    <cofactor evidence="2">
        <name>Zn(2+)</name>
        <dbReference type="ChEBI" id="CHEBI:29105"/>
    </cofactor>
</comment>
<dbReference type="PANTHER" id="PTHR11533">
    <property type="entry name" value="PROTEASE M1 ZINC METALLOPROTEASE"/>
    <property type="match status" value="1"/>
</dbReference>
<gene>
    <name evidence="16" type="ORF">HNP84_003814</name>
</gene>
<protein>
    <recommendedName>
        <fullName evidence="5">Aminopeptidase N</fullName>
        <ecNumber evidence="4">3.4.11.2</ecNumber>
    </recommendedName>
    <alternativeName>
        <fullName evidence="11">Alanine aminopeptidase</fullName>
    </alternativeName>
    <alternativeName>
        <fullName evidence="12">Lysyl aminopeptidase</fullName>
    </alternativeName>
</protein>
<evidence type="ECO:0000259" key="15">
    <source>
        <dbReference type="Pfam" id="PF17900"/>
    </source>
</evidence>
<dbReference type="PANTHER" id="PTHR11533:SF297">
    <property type="entry name" value="AMINOPEPTIDASE N"/>
    <property type="match status" value="1"/>
</dbReference>
<proteinExistence type="inferred from homology"/>
<dbReference type="InterPro" id="IPR045357">
    <property type="entry name" value="Aminopeptidase_N-like_N"/>
</dbReference>
<keyword evidence="9" id="KW-0862">Zinc</keyword>
<keyword evidence="16" id="KW-0031">Aminopeptidase</keyword>
<evidence type="ECO:0000256" key="13">
    <source>
        <dbReference type="SAM" id="SignalP"/>
    </source>
</evidence>
<feature type="domain" description="Aminopeptidase N-like N-terminal" evidence="15">
    <location>
        <begin position="57"/>
        <end position="229"/>
    </location>
</feature>
<evidence type="ECO:0000256" key="3">
    <source>
        <dbReference type="ARBA" id="ARBA00010136"/>
    </source>
</evidence>
<dbReference type="RefSeq" id="WP_185050993.1">
    <property type="nucleotide sequence ID" value="NZ_BAABIX010000031.1"/>
</dbReference>
<name>A0A840P323_9ACTN</name>
<dbReference type="PRINTS" id="PR00756">
    <property type="entry name" value="ALADIPTASE"/>
</dbReference>
<evidence type="ECO:0000259" key="14">
    <source>
        <dbReference type="Pfam" id="PF01433"/>
    </source>
</evidence>
<dbReference type="GO" id="GO:0008237">
    <property type="term" value="F:metallopeptidase activity"/>
    <property type="evidence" value="ECO:0007669"/>
    <property type="project" value="UniProtKB-KW"/>
</dbReference>
<evidence type="ECO:0000256" key="5">
    <source>
        <dbReference type="ARBA" id="ARBA00015611"/>
    </source>
</evidence>
<dbReference type="AlphaFoldDB" id="A0A840P323"/>
<dbReference type="EMBL" id="JACHGN010000007">
    <property type="protein sequence ID" value="MBB5134088.1"/>
    <property type="molecule type" value="Genomic_DNA"/>
</dbReference>
<accession>A0A840P323</accession>
<dbReference type="InterPro" id="IPR042097">
    <property type="entry name" value="Aminopeptidase_N-like_N_sf"/>
</dbReference>
<dbReference type="InterPro" id="IPR027268">
    <property type="entry name" value="Peptidase_M4/M1_CTD_sf"/>
</dbReference>
<dbReference type="Proteomes" id="UP000578449">
    <property type="component" value="Unassembled WGS sequence"/>
</dbReference>
<dbReference type="InterPro" id="IPR001930">
    <property type="entry name" value="Peptidase_M1"/>
</dbReference>
<dbReference type="EC" id="3.4.11.2" evidence="4"/>
<evidence type="ECO:0000256" key="11">
    <source>
        <dbReference type="ARBA" id="ARBA00029811"/>
    </source>
</evidence>
<dbReference type="InterPro" id="IPR014782">
    <property type="entry name" value="Peptidase_M1_dom"/>
</dbReference>
<keyword evidence="8" id="KW-0378">Hydrolase</keyword>
<dbReference type="GO" id="GO:0006508">
    <property type="term" value="P:proteolysis"/>
    <property type="evidence" value="ECO:0007669"/>
    <property type="project" value="UniProtKB-KW"/>
</dbReference>
<sequence>MRSRLPSVIAAVTAAAALIAPTAATPASASAAAFAPGASGLGDPYFPLAGNGGYDARHYDLSLDYTPASRTVAATSVMRARATQGLSRFNLDYSGPEITSVTVDGRGARFARDGQELVITPARPIRRGAEFTVKVAYAGELGAIEDGALGRYGWIPTGDGAVVMSQPDGARSFYPVNDHPRDKAAYRVTITVPAGLTALASGEPVGKVRTAKGRSTAVWASREPMASYLLTVAIGKFAVKESWRDGLLNISAVDPALHSGDGGLHDTTAEVTAWAADRFGMYPFSSIGGIVDDAKVEYALETQNRPVYDTGLPSTGLIVHEMAHQWFGNSVSPASWKEIWLNEGFATYAEWLWEETHGGDTAQETFDRYYARPESHAMWHAPLPGDPGRDDMFAGSVYTRGAMTVHALRLTLGDEAFGELLHEWATRHRHRTAATGDLIALASKRAGRDLTPLFTAWLHTDGKPASP</sequence>
<dbReference type="SUPFAM" id="SSF55486">
    <property type="entry name" value="Metalloproteases ('zincins'), catalytic domain"/>
    <property type="match status" value="1"/>
</dbReference>
<dbReference type="SUPFAM" id="SSF63737">
    <property type="entry name" value="Leukotriene A4 hydrolase N-terminal domain"/>
    <property type="match status" value="1"/>
</dbReference>
<keyword evidence="7" id="KW-0479">Metal-binding</keyword>
<dbReference type="Gene3D" id="1.10.390.10">
    <property type="entry name" value="Neutral Protease Domain 2"/>
    <property type="match status" value="1"/>
</dbReference>
<evidence type="ECO:0000256" key="9">
    <source>
        <dbReference type="ARBA" id="ARBA00022833"/>
    </source>
</evidence>
<comment type="catalytic activity">
    <reaction evidence="1">
        <text>Release of an N-terminal amino acid, Xaa-|-Yaa- from a peptide, amide or arylamide. Xaa is preferably Ala, but may be most amino acids including Pro (slow action). When a terminal hydrophobic residue is followed by a prolyl residue, the two may be released as an intact Xaa-Pro dipeptide.</text>
        <dbReference type="EC" id="3.4.11.2"/>
    </reaction>
</comment>
<evidence type="ECO:0000256" key="1">
    <source>
        <dbReference type="ARBA" id="ARBA00000098"/>
    </source>
</evidence>
<dbReference type="GO" id="GO:0016285">
    <property type="term" value="F:alanyl aminopeptidase activity"/>
    <property type="evidence" value="ECO:0007669"/>
    <property type="project" value="UniProtKB-EC"/>
</dbReference>
<dbReference type="GO" id="GO:0008270">
    <property type="term" value="F:zinc ion binding"/>
    <property type="evidence" value="ECO:0007669"/>
    <property type="project" value="InterPro"/>
</dbReference>
<evidence type="ECO:0000256" key="8">
    <source>
        <dbReference type="ARBA" id="ARBA00022801"/>
    </source>
</evidence>
<comment type="similarity">
    <text evidence="3">Belongs to the peptidase M1 family.</text>
</comment>
<comment type="caution">
    <text evidence="16">The sequence shown here is derived from an EMBL/GenBank/DDBJ whole genome shotgun (WGS) entry which is preliminary data.</text>
</comment>
<dbReference type="Pfam" id="PF01433">
    <property type="entry name" value="Peptidase_M1"/>
    <property type="match status" value="1"/>
</dbReference>
<evidence type="ECO:0000313" key="16">
    <source>
        <dbReference type="EMBL" id="MBB5134088.1"/>
    </source>
</evidence>
<evidence type="ECO:0000256" key="4">
    <source>
        <dbReference type="ARBA" id="ARBA00012564"/>
    </source>
</evidence>
<feature type="signal peptide" evidence="13">
    <location>
        <begin position="1"/>
        <end position="31"/>
    </location>
</feature>
<evidence type="ECO:0000256" key="2">
    <source>
        <dbReference type="ARBA" id="ARBA00001947"/>
    </source>
</evidence>
<dbReference type="Gene3D" id="2.60.40.1730">
    <property type="entry name" value="tricorn interacting facor f3 domain"/>
    <property type="match status" value="1"/>
</dbReference>
<evidence type="ECO:0000313" key="17">
    <source>
        <dbReference type="Proteomes" id="UP000578449"/>
    </source>
</evidence>
<evidence type="ECO:0000256" key="12">
    <source>
        <dbReference type="ARBA" id="ARBA00031533"/>
    </source>
</evidence>
<feature type="chain" id="PRO_5038548060" description="Aminopeptidase N" evidence="13">
    <location>
        <begin position="32"/>
        <end position="467"/>
    </location>
</feature>